<comment type="caution">
    <text evidence="1">The sequence shown here is derived from an EMBL/GenBank/DDBJ whole genome shotgun (WGS) entry which is preliminary data.</text>
</comment>
<dbReference type="Proteomes" id="UP001143474">
    <property type="component" value="Unassembled WGS sequence"/>
</dbReference>
<dbReference type="EMBL" id="BSEV01000023">
    <property type="protein sequence ID" value="GLK13484.1"/>
    <property type="molecule type" value="Genomic_DNA"/>
</dbReference>
<accession>A0A9W6I977</accession>
<name>A0A9W6I977_9ACTN</name>
<organism evidence="1 2">
    <name type="scientific">Streptosporangium carneum</name>
    <dbReference type="NCBI Taxonomy" id="47481"/>
    <lineage>
        <taxon>Bacteria</taxon>
        <taxon>Bacillati</taxon>
        <taxon>Actinomycetota</taxon>
        <taxon>Actinomycetes</taxon>
        <taxon>Streptosporangiales</taxon>
        <taxon>Streptosporangiaceae</taxon>
        <taxon>Streptosporangium</taxon>
    </lineage>
</organism>
<reference evidence="1" key="2">
    <citation type="submission" date="2023-01" db="EMBL/GenBank/DDBJ databases">
        <authorList>
            <person name="Sun Q."/>
            <person name="Evtushenko L."/>
        </authorList>
    </citation>
    <scope>NUCLEOTIDE SEQUENCE</scope>
    <source>
        <strain evidence="1">VKM Ac-2007</strain>
    </source>
</reference>
<reference evidence="1" key="1">
    <citation type="journal article" date="2014" name="Int. J. Syst. Evol. Microbiol.">
        <title>Complete genome sequence of Corynebacterium casei LMG S-19264T (=DSM 44701T), isolated from a smear-ripened cheese.</title>
        <authorList>
            <consortium name="US DOE Joint Genome Institute (JGI-PGF)"/>
            <person name="Walter F."/>
            <person name="Albersmeier A."/>
            <person name="Kalinowski J."/>
            <person name="Ruckert C."/>
        </authorList>
    </citation>
    <scope>NUCLEOTIDE SEQUENCE</scope>
    <source>
        <strain evidence="1">VKM Ac-2007</strain>
    </source>
</reference>
<dbReference type="AlphaFoldDB" id="A0A9W6I977"/>
<proteinExistence type="predicted"/>
<keyword evidence="2" id="KW-1185">Reference proteome</keyword>
<evidence type="ECO:0000313" key="2">
    <source>
        <dbReference type="Proteomes" id="UP001143474"/>
    </source>
</evidence>
<sequence>MGTNARYMDMLVGLGGGDPQQVRRGWALLLQERINRTALTLREATDEGEILVGVIGPSMLVAANMLNVVNRRNMVPDMVAQVFDTAERNLEAVHNTLSEVREIFRERAFPDL</sequence>
<protein>
    <submittedName>
        <fullName evidence="1">Uncharacterized protein</fullName>
    </submittedName>
</protein>
<evidence type="ECO:0000313" key="1">
    <source>
        <dbReference type="EMBL" id="GLK13484.1"/>
    </source>
</evidence>
<gene>
    <name evidence="1" type="ORF">GCM10017600_68950</name>
</gene>